<evidence type="ECO:0000256" key="2">
    <source>
        <dbReference type="ARBA" id="ARBA00022824"/>
    </source>
</evidence>
<dbReference type="SUPFAM" id="SSF52833">
    <property type="entry name" value="Thioredoxin-like"/>
    <property type="match status" value="1"/>
</dbReference>
<dbReference type="AlphaFoldDB" id="D6WUG2"/>
<dbReference type="FunCoup" id="D6WUG2">
    <property type="interactions" value="464"/>
</dbReference>
<dbReference type="OrthoDB" id="417262at2759"/>
<dbReference type="Pfam" id="PF07912">
    <property type="entry name" value="ERp29_N"/>
    <property type="match status" value="1"/>
</dbReference>
<evidence type="ECO:0000313" key="7">
    <source>
        <dbReference type="Proteomes" id="UP000007266"/>
    </source>
</evidence>
<dbReference type="InterPro" id="IPR012883">
    <property type="entry name" value="ERp29_N"/>
</dbReference>
<name>D6WUG2_TRICA</name>
<dbReference type="HOGENOM" id="CLU_061309_0_0_1"/>
<keyword evidence="7" id="KW-1185">Reference proteome</keyword>
<dbReference type="EMBL" id="KQ971357">
    <property type="protein sequence ID" value="EFA09214.1"/>
    <property type="molecule type" value="Genomic_DNA"/>
</dbReference>
<dbReference type="OMA" id="FPYGDKH"/>
<evidence type="ECO:0000256" key="1">
    <source>
        <dbReference type="ARBA" id="ARBA00014173"/>
    </source>
</evidence>
<dbReference type="FunFam" id="3.40.30.10:FF:000133">
    <property type="entry name" value="Endoplasmic reticulum resident protein 29"/>
    <property type="match status" value="1"/>
</dbReference>
<evidence type="ECO:0000259" key="5">
    <source>
        <dbReference type="Pfam" id="PF07912"/>
    </source>
</evidence>
<sequence length="244" mass="27636">MYSSYILGSLLLLFSYTRPTNGCKGCVSLDEYNFDKIVSRFDAVLVKFDVAYPYGEKHDVFTKLAEELAQNDKLILAEVGVKDYGDKENEQLALKFGVGKDDLPAVRLFVKGKAPVEFAKSAEWTVDNLRNVVKDNTDIYLGLPGCLEKFDKLAMEFVNTGYKQKKLEEAQAKAAELTDKEKETAAVYLKYMSKIVETGSEFVTQELGRLKKILKEGKVNERKKTELSTRLNILRSFSLPRNEL</sequence>
<evidence type="ECO:0000256" key="3">
    <source>
        <dbReference type="SAM" id="SignalP"/>
    </source>
</evidence>
<dbReference type="FunFam" id="1.20.1150.12:FF:000001">
    <property type="entry name" value="Endoplasmic reticulum resident protein 29"/>
    <property type="match status" value="1"/>
</dbReference>
<dbReference type="Gene3D" id="1.20.1150.12">
    <property type="entry name" value="Endoplasmic reticulum resident protein 29, C-terminal domain"/>
    <property type="match status" value="1"/>
</dbReference>
<dbReference type="InterPro" id="IPR016855">
    <property type="entry name" value="ERp29"/>
</dbReference>
<dbReference type="Pfam" id="PF07749">
    <property type="entry name" value="ERp29"/>
    <property type="match status" value="1"/>
</dbReference>
<dbReference type="CDD" id="cd00238">
    <property type="entry name" value="ERp29c"/>
    <property type="match status" value="1"/>
</dbReference>
<dbReference type="InterPro" id="IPR011679">
    <property type="entry name" value="ERp29_C"/>
</dbReference>
<evidence type="ECO:0000259" key="4">
    <source>
        <dbReference type="Pfam" id="PF07749"/>
    </source>
</evidence>
<dbReference type="InParanoid" id="D6WUG2"/>
<feature type="chain" id="PRO_5003090213" description="Endoplasmic reticulum resident protein 29" evidence="3">
    <location>
        <begin position="23"/>
        <end position="244"/>
    </location>
</feature>
<dbReference type="GO" id="GO:0005788">
    <property type="term" value="C:endoplasmic reticulum lumen"/>
    <property type="evidence" value="ECO:0007669"/>
    <property type="project" value="InterPro"/>
</dbReference>
<dbReference type="PANTHER" id="PTHR12211">
    <property type="entry name" value="ENDOPLASMIC RETICULUM PROTEIN ERP29"/>
    <property type="match status" value="1"/>
</dbReference>
<dbReference type="STRING" id="7070.D6WUG2"/>
<proteinExistence type="predicted"/>
<keyword evidence="2" id="KW-0256">Endoplasmic reticulum</keyword>
<protein>
    <recommendedName>
        <fullName evidence="1">Endoplasmic reticulum resident protein 29</fullName>
    </recommendedName>
</protein>
<dbReference type="Gene3D" id="3.40.30.10">
    <property type="entry name" value="Glutaredoxin"/>
    <property type="match status" value="1"/>
</dbReference>
<accession>D6WUG2</accession>
<gene>
    <name evidence="6" type="primary">AUGUSTUS-3.0.2_06116</name>
    <name evidence="6" type="ORF">TcasGA2_TC006116</name>
</gene>
<dbReference type="SUPFAM" id="SSF47933">
    <property type="entry name" value="ERP29 C domain-like"/>
    <property type="match status" value="1"/>
</dbReference>
<dbReference type="InterPro" id="IPR036249">
    <property type="entry name" value="Thioredoxin-like_sf"/>
</dbReference>
<feature type="domain" description="ERp29 N-terminal" evidence="5">
    <location>
        <begin position="23"/>
        <end position="144"/>
    </location>
</feature>
<feature type="signal peptide" evidence="3">
    <location>
        <begin position="1"/>
        <end position="22"/>
    </location>
</feature>
<reference evidence="6 7" key="2">
    <citation type="journal article" date="2010" name="Nucleic Acids Res.">
        <title>BeetleBase in 2010: revisions to provide comprehensive genomic information for Tribolium castaneum.</title>
        <authorList>
            <person name="Kim H.S."/>
            <person name="Murphy T."/>
            <person name="Xia J."/>
            <person name="Caragea D."/>
            <person name="Park Y."/>
            <person name="Beeman R.W."/>
            <person name="Lorenzen M.D."/>
            <person name="Butcher S."/>
            <person name="Manak J.R."/>
            <person name="Brown S.J."/>
        </authorList>
    </citation>
    <scope>GENOME REANNOTATION</scope>
    <source>
        <strain evidence="6 7">Georgia GA2</strain>
    </source>
</reference>
<dbReference type="PANTHER" id="PTHR12211:SF0">
    <property type="entry name" value="ENDOPLASMIC RETICULUM RESIDENT PROTEIN 29"/>
    <property type="match status" value="1"/>
</dbReference>
<reference evidence="6 7" key="1">
    <citation type="journal article" date="2008" name="Nature">
        <title>The genome of the model beetle and pest Tribolium castaneum.</title>
        <authorList>
            <consortium name="Tribolium Genome Sequencing Consortium"/>
            <person name="Richards S."/>
            <person name="Gibbs R.A."/>
            <person name="Weinstock G.M."/>
            <person name="Brown S.J."/>
            <person name="Denell R."/>
            <person name="Beeman R.W."/>
            <person name="Gibbs R."/>
            <person name="Beeman R.W."/>
            <person name="Brown S.J."/>
            <person name="Bucher G."/>
            <person name="Friedrich M."/>
            <person name="Grimmelikhuijzen C.J."/>
            <person name="Klingler M."/>
            <person name="Lorenzen M."/>
            <person name="Richards S."/>
            <person name="Roth S."/>
            <person name="Schroder R."/>
            <person name="Tautz D."/>
            <person name="Zdobnov E.M."/>
            <person name="Muzny D."/>
            <person name="Gibbs R.A."/>
            <person name="Weinstock G.M."/>
            <person name="Attaway T."/>
            <person name="Bell S."/>
            <person name="Buhay C.J."/>
            <person name="Chandrabose M.N."/>
            <person name="Chavez D."/>
            <person name="Clerk-Blankenburg K.P."/>
            <person name="Cree A."/>
            <person name="Dao M."/>
            <person name="Davis C."/>
            <person name="Chacko J."/>
            <person name="Dinh H."/>
            <person name="Dugan-Rocha S."/>
            <person name="Fowler G."/>
            <person name="Garner T.T."/>
            <person name="Garnes J."/>
            <person name="Gnirke A."/>
            <person name="Hawes A."/>
            <person name="Hernandez J."/>
            <person name="Hines S."/>
            <person name="Holder M."/>
            <person name="Hume J."/>
            <person name="Jhangiani S.N."/>
            <person name="Joshi V."/>
            <person name="Khan Z.M."/>
            <person name="Jackson L."/>
            <person name="Kovar C."/>
            <person name="Kowis A."/>
            <person name="Lee S."/>
            <person name="Lewis L.R."/>
            <person name="Margolis J."/>
            <person name="Morgan M."/>
            <person name="Nazareth L.V."/>
            <person name="Nguyen N."/>
            <person name="Okwuonu G."/>
            <person name="Parker D."/>
            <person name="Richards S."/>
            <person name="Ruiz S.J."/>
            <person name="Santibanez J."/>
            <person name="Savard J."/>
            <person name="Scherer S.E."/>
            <person name="Schneider B."/>
            <person name="Sodergren E."/>
            <person name="Tautz D."/>
            <person name="Vattahil S."/>
            <person name="Villasana D."/>
            <person name="White C.S."/>
            <person name="Wright R."/>
            <person name="Park Y."/>
            <person name="Beeman R.W."/>
            <person name="Lord J."/>
            <person name="Oppert B."/>
            <person name="Lorenzen M."/>
            <person name="Brown S."/>
            <person name="Wang L."/>
            <person name="Savard J."/>
            <person name="Tautz D."/>
            <person name="Richards S."/>
            <person name="Weinstock G."/>
            <person name="Gibbs R.A."/>
            <person name="Liu Y."/>
            <person name="Worley K."/>
            <person name="Weinstock G."/>
            <person name="Elsik C.G."/>
            <person name="Reese J.T."/>
            <person name="Elhaik E."/>
            <person name="Landan G."/>
            <person name="Graur D."/>
            <person name="Arensburger P."/>
            <person name="Atkinson P."/>
            <person name="Beeman R.W."/>
            <person name="Beidler J."/>
            <person name="Brown S.J."/>
            <person name="Demuth J.P."/>
            <person name="Drury D.W."/>
            <person name="Du Y.Z."/>
            <person name="Fujiwara H."/>
            <person name="Lorenzen M."/>
            <person name="Maselli V."/>
            <person name="Osanai M."/>
            <person name="Park Y."/>
            <person name="Robertson H.M."/>
            <person name="Tu Z."/>
            <person name="Wang J.J."/>
            <person name="Wang S."/>
            <person name="Richards S."/>
            <person name="Song H."/>
            <person name="Zhang L."/>
            <person name="Sodergren E."/>
            <person name="Werner D."/>
            <person name="Stanke M."/>
            <person name="Morgenstern B."/>
            <person name="Solovyev V."/>
            <person name="Kosarev P."/>
            <person name="Brown G."/>
            <person name="Chen H.C."/>
            <person name="Ermolaeva O."/>
            <person name="Hlavina W."/>
            <person name="Kapustin Y."/>
            <person name="Kiryutin B."/>
            <person name="Kitts P."/>
            <person name="Maglott D."/>
            <person name="Pruitt K."/>
            <person name="Sapojnikov V."/>
            <person name="Souvorov A."/>
            <person name="Mackey A.J."/>
            <person name="Waterhouse R.M."/>
            <person name="Wyder S."/>
            <person name="Zdobnov E.M."/>
            <person name="Zdobnov E.M."/>
            <person name="Wyder S."/>
            <person name="Kriventseva E.V."/>
            <person name="Kadowaki T."/>
            <person name="Bork P."/>
            <person name="Aranda M."/>
            <person name="Bao R."/>
            <person name="Beermann A."/>
            <person name="Berns N."/>
            <person name="Bolognesi R."/>
            <person name="Bonneton F."/>
            <person name="Bopp D."/>
            <person name="Brown S.J."/>
            <person name="Bucher G."/>
            <person name="Butts T."/>
            <person name="Chaumot A."/>
            <person name="Denell R.E."/>
            <person name="Ferrier D.E."/>
            <person name="Friedrich M."/>
            <person name="Gordon C.M."/>
            <person name="Jindra M."/>
            <person name="Klingler M."/>
            <person name="Lan Q."/>
            <person name="Lattorff H.M."/>
            <person name="Laudet V."/>
            <person name="von Levetsow C."/>
            <person name="Liu Z."/>
            <person name="Lutz R."/>
            <person name="Lynch J.A."/>
            <person name="da Fonseca R.N."/>
            <person name="Posnien N."/>
            <person name="Reuter R."/>
            <person name="Roth S."/>
            <person name="Savard J."/>
            <person name="Schinko J.B."/>
            <person name="Schmitt C."/>
            <person name="Schoppmeier M."/>
            <person name="Schroder R."/>
            <person name="Shippy T.D."/>
            <person name="Simonnet F."/>
            <person name="Marques-Souza H."/>
            <person name="Tautz D."/>
            <person name="Tomoyasu Y."/>
            <person name="Trauner J."/>
            <person name="Van der Zee M."/>
            <person name="Vervoort M."/>
            <person name="Wittkopp N."/>
            <person name="Wimmer E.A."/>
            <person name="Yang X."/>
            <person name="Jones A.K."/>
            <person name="Sattelle D.B."/>
            <person name="Ebert P.R."/>
            <person name="Nelson D."/>
            <person name="Scott J.G."/>
            <person name="Beeman R.W."/>
            <person name="Muthukrishnan S."/>
            <person name="Kramer K.J."/>
            <person name="Arakane Y."/>
            <person name="Beeman R.W."/>
            <person name="Zhu Q."/>
            <person name="Hogenkamp D."/>
            <person name="Dixit R."/>
            <person name="Oppert B."/>
            <person name="Jiang H."/>
            <person name="Zou Z."/>
            <person name="Marshall J."/>
            <person name="Elpidina E."/>
            <person name="Vinokurov K."/>
            <person name="Oppert C."/>
            <person name="Zou Z."/>
            <person name="Evans J."/>
            <person name="Lu Z."/>
            <person name="Zhao P."/>
            <person name="Sumathipala N."/>
            <person name="Altincicek B."/>
            <person name="Vilcinskas A."/>
            <person name="Williams M."/>
            <person name="Hultmark D."/>
            <person name="Hetru C."/>
            <person name="Jiang H."/>
            <person name="Grimmelikhuijzen C.J."/>
            <person name="Hauser F."/>
            <person name="Cazzamali G."/>
            <person name="Williamson M."/>
            <person name="Park Y."/>
            <person name="Li B."/>
            <person name="Tanaka Y."/>
            <person name="Predel R."/>
            <person name="Neupert S."/>
            <person name="Schachtner J."/>
            <person name="Verleyen P."/>
            <person name="Raible F."/>
            <person name="Bork P."/>
            <person name="Friedrich M."/>
            <person name="Walden K.K."/>
            <person name="Robertson H.M."/>
            <person name="Angeli S."/>
            <person name="Foret S."/>
            <person name="Bucher G."/>
            <person name="Schuetz S."/>
            <person name="Maleszka R."/>
            <person name="Wimmer E.A."/>
            <person name="Beeman R.W."/>
            <person name="Lorenzen M."/>
            <person name="Tomoyasu Y."/>
            <person name="Miller S.C."/>
            <person name="Grossmann D."/>
            <person name="Bucher G."/>
        </authorList>
    </citation>
    <scope>NUCLEOTIDE SEQUENCE [LARGE SCALE GENOMIC DNA]</scope>
    <source>
        <strain evidence="6 7">Georgia GA2</strain>
    </source>
</reference>
<dbReference type="InterPro" id="IPR036356">
    <property type="entry name" value="ERp29_C_sf"/>
</dbReference>
<evidence type="ECO:0000313" key="6">
    <source>
        <dbReference type="EMBL" id="EFA09214.1"/>
    </source>
</evidence>
<dbReference type="PhylomeDB" id="D6WUG2"/>
<dbReference type="GO" id="GO:0005783">
    <property type="term" value="C:endoplasmic reticulum"/>
    <property type="evidence" value="ECO:0000318"/>
    <property type="project" value="GO_Central"/>
</dbReference>
<feature type="domain" description="Endoplasmic reticulum resident protein 29 C-terminal" evidence="4">
    <location>
        <begin position="145"/>
        <end position="237"/>
    </location>
</feature>
<dbReference type="eggNOG" id="ENOG502QSHC">
    <property type="taxonomic scope" value="Eukaryota"/>
</dbReference>
<dbReference type="GO" id="GO:0009306">
    <property type="term" value="P:protein secretion"/>
    <property type="evidence" value="ECO:0007669"/>
    <property type="project" value="InterPro"/>
</dbReference>
<keyword evidence="3" id="KW-0732">Signal</keyword>
<dbReference type="KEGG" id="tca:659534"/>
<dbReference type="Proteomes" id="UP000007266">
    <property type="component" value="Linkage group 8"/>
</dbReference>
<organism evidence="6 7">
    <name type="scientific">Tribolium castaneum</name>
    <name type="common">Red flour beetle</name>
    <dbReference type="NCBI Taxonomy" id="7070"/>
    <lineage>
        <taxon>Eukaryota</taxon>
        <taxon>Metazoa</taxon>
        <taxon>Ecdysozoa</taxon>
        <taxon>Arthropoda</taxon>
        <taxon>Hexapoda</taxon>
        <taxon>Insecta</taxon>
        <taxon>Pterygota</taxon>
        <taxon>Neoptera</taxon>
        <taxon>Endopterygota</taxon>
        <taxon>Coleoptera</taxon>
        <taxon>Polyphaga</taxon>
        <taxon>Cucujiformia</taxon>
        <taxon>Tenebrionidae</taxon>
        <taxon>Tenebrionidae incertae sedis</taxon>
        <taxon>Tribolium</taxon>
    </lineage>
</organism>